<reference evidence="5 6" key="1">
    <citation type="submission" date="2021-03" db="EMBL/GenBank/DDBJ databases">
        <title>Fibrella sp. HMF5405 genome sequencing and assembly.</title>
        <authorList>
            <person name="Kang H."/>
            <person name="Kim H."/>
            <person name="Bae S."/>
            <person name="Joh K."/>
        </authorList>
    </citation>
    <scope>NUCLEOTIDE SEQUENCE [LARGE SCALE GENOMIC DNA]</scope>
    <source>
        <strain evidence="5 6">HMF5405</strain>
    </source>
</reference>
<evidence type="ECO:0000313" key="5">
    <source>
        <dbReference type="EMBL" id="MBO0947516.1"/>
    </source>
</evidence>
<dbReference type="PANTHER" id="PTHR46797">
    <property type="entry name" value="HTH-TYPE TRANSCRIPTIONAL REGULATOR"/>
    <property type="match status" value="1"/>
</dbReference>
<proteinExistence type="predicted"/>
<dbReference type="EMBL" id="JAFMYW010000001">
    <property type="protein sequence ID" value="MBO0947516.1"/>
    <property type="molecule type" value="Genomic_DNA"/>
</dbReference>
<dbReference type="PROSITE" id="PS50943">
    <property type="entry name" value="HTH_CROC1"/>
    <property type="match status" value="1"/>
</dbReference>
<sequence>MEDIKQVIGQRIKAARIKKGLTQKEFGEKLGLTRSVIGGYELGKQNLTVDTLKKIADALGVDLNINLG</sequence>
<organism evidence="5 6">
    <name type="scientific">Fibrella forsythiae</name>
    <dbReference type="NCBI Taxonomy" id="2817061"/>
    <lineage>
        <taxon>Bacteria</taxon>
        <taxon>Pseudomonadati</taxon>
        <taxon>Bacteroidota</taxon>
        <taxon>Cytophagia</taxon>
        <taxon>Cytophagales</taxon>
        <taxon>Spirosomataceae</taxon>
        <taxon>Fibrella</taxon>
    </lineage>
</organism>
<feature type="domain" description="HTH cro/C1-type" evidence="4">
    <location>
        <begin position="12"/>
        <end position="66"/>
    </location>
</feature>
<dbReference type="PANTHER" id="PTHR46797:SF23">
    <property type="entry name" value="HTH-TYPE TRANSCRIPTIONAL REGULATOR SUTR"/>
    <property type="match status" value="1"/>
</dbReference>
<dbReference type="InterPro" id="IPR001387">
    <property type="entry name" value="Cro/C1-type_HTH"/>
</dbReference>
<dbReference type="Proteomes" id="UP000664628">
    <property type="component" value="Unassembled WGS sequence"/>
</dbReference>
<evidence type="ECO:0000256" key="3">
    <source>
        <dbReference type="ARBA" id="ARBA00023163"/>
    </source>
</evidence>
<keyword evidence="3" id="KW-0804">Transcription</keyword>
<keyword evidence="2" id="KW-0238">DNA-binding</keyword>
<dbReference type="Gene3D" id="1.10.260.40">
    <property type="entry name" value="lambda repressor-like DNA-binding domains"/>
    <property type="match status" value="1"/>
</dbReference>
<dbReference type="Pfam" id="PF01381">
    <property type="entry name" value="HTH_3"/>
    <property type="match status" value="1"/>
</dbReference>
<accession>A0ABS3JBY9</accession>
<dbReference type="SMART" id="SM00530">
    <property type="entry name" value="HTH_XRE"/>
    <property type="match status" value="1"/>
</dbReference>
<name>A0ABS3JBY9_9BACT</name>
<evidence type="ECO:0000256" key="1">
    <source>
        <dbReference type="ARBA" id="ARBA00023015"/>
    </source>
</evidence>
<dbReference type="CDD" id="cd00093">
    <property type="entry name" value="HTH_XRE"/>
    <property type="match status" value="1"/>
</dbReference>
<dbReference type="InterPro" id="IPR010982">
    <property type="entry name" value="Lambda_DNA-bd_dom_sf"/>
</dbReference>
<evidence type="ECO:0000259" key="4">
    <source>
        <dbReference type="PROSITE" id="PS50943"/>
    </source>
</evidence>
<protein>
    <submittedName>
        <fullName evidence="5">Helix-turn-helix transcriptional regulator</fullName>
    </submittedName>
</protein>
<dbReference type="RefSeq" id="WP_207327424.1">
    <property type="nucleotide sequence ID" value="NZ_JAFMYW010000001.1"/>
</dbReference>
<dbReference type="SUPFAM" id="SSF47413">
    <property type="entry name" value="lambda repressor-like DNA-binding domains"/>
    <property type="match status" value="1"/>
</dbReference>
<comment type="caution">
    <text evidence="5">The sequence shown here is derived from an EMBL/GenBank/DDBJ whole genome shotgun (WGS) entry which is preliminary data.</text>
</comment>
<keyword evidence="6" id="KW-1185">Reference proteome</keyword>
<evidence type="ECO:0000256" key="2">
    <source>
        <dbReference type="ARBA" id="ARBA00023125"/>
    </source>
</evidence>
<evidence type="ECO:0000313" key="6">
    <source>
        <dbReference type="Proteomes" id="UP000664628"/>
    </source>
</evidence>
<dbReference type="InterPro" id="IPR050807">
    <property type="entry name" value="TransReg_Diox_bact_type"/>
</dbReference>
<gene>
    <name evidence="5" type="ORF">J2I46_02920</name>
</gene>
<keyword evidence="1" id="KW-0805">Transcription regulation</keyword>